<dbReference type="Gene3D" id="3.40.50.1010">
    <property type="entry name" value="5'-nuclease"/>
    <property type="match status" value="1"/>
</dbReference>
<evidence type="ECO:0000313" key="1">
    <source>
        <dbReference type="EMBL" id="GHB43004.1"/>
    </source>
</evidence>
<protein>
    <recommendedName>
        <fullName evidence="3">PIN domain-containing protein</fullName>
    </recommendedName>
</protein>
<keyword evidence="2" id="KW-1185">Reference proteome</keyword>
<dbReference type="AlphaFoldDB" id="A0A8J3CX85"/>
<gene>
    <name evidence="1" type="ORF">GCM10008106_25130</name>
</gene>
<dbReference type="Pfam" id="PF11848">
    <property type="entry name" value="DUF3368"/>
    <property type="match status" value="1"/>
</dbReference>
<evidence type="ECO:0008006" key="3">
    <source>
        <dbReference type="Google" id="ProtNLM"/>
    </source>
</evidence>
<proteinExistence type="predicted"/>
<evidence type="ECO:0000313" key="2">
    <source>
        <dbReference type="Proteomes" id="UP000642809"/>
    </source>
</evidence>
<dbReference type="InterPro" id="IPR021799">
    <property type="entry name" value="PIN-like_prokaryotic"/>
</dbReference>
<dbReference type="Proteomes" id="UP000642809">
    <property type="component" value="Unassembled WGS sequence"/>
</dbReference>
<name>A0A8J3CX85_9BACT</name>
<reference evidence="1" key="2">
    <citation type="submission" date="2020-09" db="EMBL/GenBank/DDBJ databases">
        <authorList>
            <person name="Sun Q."/>
            <person name="Kim S."/>
        </authorList>
    </citation>
    <scope>NUCLEOTIDE SEQUENCE</scope>
    <source>
        <strain evidence="1">KCTC 23224</strain>
    </source>
</reference>
<dbReference type="RefSeq" id="WP_189583074.1">
    <property type="nucleotide sequence ID" value="NZ_BMYF01000015.1"/>
</dbReference>
<sequence length="168" mass="19221">MRIAVTDACIFIDLIELDLVSDFFRLDLELHTTVEVMNELFTEQYQVLEAYQQVGKLIVHNLNAQDFLKIETLALPKGLSPEDKSVLYIATGLENGIVITSDNLVRKCTERLKLECHGLLWVIDQFVDQGICTKSSASGSLKRLMALNKMYAVGKLRYEIEERVHQWM</sequence>
<accession>A0A8J3CX85</accession>
<organism evidence="1 2">
    <name type="scientific">Mongoliitalea lutea</name>
    <dbReference type="NCBI Taxonomy" id="849756"/>
    <lineage>
        <taxon>Bacteria</taxon>
        <taxon>Pseudomonadati</taxon>
        <taxon>Bacteroidota</taxon>
        <taxon>Cytophagia</taxon>
        <taxon>Cytophagales</taxon>
        <taxon>Cyclobacteriaceae</taxon>
        <taxon>Mongoliitalea</taxon>
    </lineage>
</organism>
<reference evidence="1" key="1">
    <citation type="journal article" date="2014" name="Int. J. Syst. Evol. Microbiol.">
        <title>Complete genome sequence of Corynebacterium casei LMG S-19264T (=DSM 44701T), isolated from a smear-ripened cheese.</title>
        <authorList>
            <consortium name="US DOE Joint Genome Institute (JGI-PGF)"/>
            <person name="Walter F."/>
            <person name="Albersmeier A."/>
            <person name="Kalinowski J."/>
            <person name="Ruckert C."/>
        </authorList>
    </citation>
    <scope>NUCLEOTIDE SEQUENCE</scope>
    <source>
        <strain evidence="1">KCTC 23224</strain>
    </source>
</reference>
<comment type="caution">
    <text evidence="1">The sequence shown here is derived from an EMBL/GenBank/DDBJ whole genome shotgun (WGS) entry which is preliminary data.</text>
</comment>
<dbReference type="EMBL" id="BMYF01000015">
    <property type="protein sequence ID" value="GHB43004.1"/>
    <property type="molecule type" value="Genomic_DNA"/>
</dbReference>